<dbReference type="InterPro" id="IPR011990">
    <property type="entry name" value="TPR-like_helical_dom_sf"/>
</dbReference>
<proteinExistence type="predicted"/>
<comment type="caution">
    <text evidence="3">The sequence shown here is derived from an EMBL/GenBank/DDBJ whole genome shotgun (WGS) entry which is preliminary data.</text>
</comment>
<dbReference type="PROSITE" id="PS51257">
    <property type="entry name" value="PROKAR_LIPOPROTEIN"/>
    <property type="match status" value="1"/>
</dbReference>
<dbReference type="OrthoDB" id="7457040at2759"/>
<feature type="repeat" description="PPR" evidence="2">
    <location>
        <begin position="107"/>
        <end position="141"/>
    </location>
</feature>
<evidence type="ECO:0000313" key="3">
    <source>
        <dbReference type="EMBL" id="CAA0807116.1"/>
    </source>
</evidence>
<dbReference type="GO" id="GO:0099402">
    <property type="term" value="P:plant organ development"/>
    <property type="evidence" value="ECO:0007669"/>
    <property type="project" value="UniProtKB-ARBA"/>
</dbReference>
<dbReference type="Proteomes" id="UP001153555">
    <property type="component" value="Unassembled WGS sequence"/>
</dbReference>
<gene>
    <name evidence="3" type="ORF">SHERM_09983</name>
</gene>
<dbReference type="PANTHER" id="PTHR47928">
    <property type="entry name" value="REPEAT-CONTAINING PROTEIN, PUTATIVE-RELATED"/>
    <property type="match status" value="1"/>
</dbReference>
<evidence type="ECO:0000313" key="4">
    <source>
        <dbReference type="Proteomes" id="UP001153555"/>
    </source>
</evidence>
<feature type="repeat" description="PPR" evidence="2">
    <location>
        <begin position="239"/>
        <end position="273"/>
    </location>
</feature>
<dbReference type="AlphaFoldDB" id="A0A9N7R2H7"/>
<organism evidence="3 4">
    <name type="scientific">Striga hermonthica</name>
    <name type="common">Purple witchweed</name>
    <name type="synonym">Buchnera hermonthica</name>
    <dbReference type="NCBI Taxonomy" id="68872"/>
    <lineage>
        <taxon>Eukaryota</taxon>
        <taxon>Viridiplantae</taxon>
        <taxon>Streptophyta</taxon>
        <taxon>Embryophyta</taxon>
        <taxon>Tracheophyta</taxon>
        <taxon>Spermatophyta</taxon>
        <taxon>Magnoliopsida</taxon>
        <taxon>eudicotyledons</taxon>
        <taxon>Gunneridae</taxon>
        <taxon>Pentapetalae</taxon>
        <taxon>asterids</taxon>
        <taxon>lamiids</taxon>
        <taxon>Lamiales</taxon>
        <taxon>Orobanchaceae</taxon>
        <taxon>Buchnereae</taxon>
        <taxon>Striga</taxon>
    </lineage>
</organism>
<dbReference type="PANTHER" id="PTHR47928:SF175">
    <property type="entry name" value="OS08G0500600 PROTEIN"/>
    <property type="match status" value="1"/>
</dbReference>
<keyword evidence="4" id="KW-1185">Reference proteome</keyword>
<name>A0A9N7R2H7_STRHE</name>
<dbReference type="InterPro" id="IPR050421">
    <property type="entry name" value="PPR"/>
</dbReference>
<keyword evidence="1" id="KW-0677">Repeat</keyword>
<dbReference type="PROSITE" id="PS51375">
    <property type="entry name" value="PPR"/>
    <property type="match status" value="2"/>
</dbReference>
<dbReference type="Gene3D" id="1.25.40.10">
    <property type="entry name" value="Tetratricopeptide repeat domain"/>
    <property type="match status" value="3"/>
</dbReference>
<evidence type="ECO:0000256" key="2">
    <source>
        <dbReference type="PROSITE-ProRule" id="PRU00708"/>
    </source>
</evidence>
<dbReference type="Pfam" id="PF01535">
    <property type="entry name" value="PPR"/>
    <property type="match status" value="6"/>
</dbReference>
<sequence>MPGRAVVAWNTVIAGCSKWARPELCLDLFRKMLGKDYCGSDNWTLSAVMNSCSEMCEPCYGHMVHGFVIQTGWENAVEVSNSVLSFYIKFGEEDEILKAVEAVRTFNEVSCNVIIEAYMKIGNLKEACRVFQSLPKRNLISSTSMIAGCVRNGHEEQALNLFIDLMRSFIRPDDVTLGVVLHACSNLAALSRGQAVQGHVIKSGFLAYCYVGNSLVNMYAKCGDILDARRAFEDIPLKDLISWNTMLFAFGLHGQSVRALRVLKEISASGLRPDKVTFIGLLMACSHSGLIDKGISLFESMSLKYGLQPDTDHIACVVDMLVRGGKFEKAEEFVNKHSAGMDHIARERKKVAIGEGLSPRKYPRQGALDWGGQKNGEDKNILISDNSSTMEFGSSAAWLNYVISRILTPPILETC</sequence>
<protein>
    <submittedName>
        <fullName evidence="3">Pentatricopeptide repeat-containing protein -mitochondrial</fullName>
    </submittedName>
</protein>
<evidence type="ECO:0000256" key="1">
    <source>
        <dbReference type="ARBA" id="ARBA00022737"/>
    </source>
</evidence>
<dbReference type="NCBIfam" id="TIGR00756">
    <property type="entry name" value="PPR"/>
    <property type="match status" value="5"/>
</dbReference>
<accession>A0A9N7R2H7</accession>
<dbReference type="InterPro" id="IPR002885">
    <property type="entry name" value="PPR_rpt"/>
</dbReference>
<reference evidence="3" key="1">
    <citation type="submission" date="2019-12" db="EMBL/GenBank/DDBJ databases">
        <authorList>
            <person name="Scholes J."/>
        </authorList>
    </citation>
    <scope>NUCLEOTIDE SEQUENCE</scope>
</reference>
<dbReference type="EMBL" id="CACSLK010000984">
    <property type="protein sequence ID" value="CAA0807116.1"/>
    <property type="molecule type" value="Genomic_DNA"/>
</dbReference>
<dbReference type="FunFam" id="1.25.40.10:FF:000158">
    <property type="entry name" value="pentatricopeptide repeat-containing protein At2g33680"/>
    <property type="match status" value="1"/>
</dbReference>